<dbReference type="Pfam" id="PF00412">
    <property type="entry name" value="LIM"/>
    <property type="match status" value="1"/>
</dbReference>
<dbReference type="CDD" id="cd08368">
    <property type="entry name" value="LIM"/>
    <property type="match status" value="1"/>
</dbReference>
<proteinExistence type="predicted"/>
<protein>
    <recommendedName>
        <fullName evidence="6">LIM zinc-binding domain-containing protein</fullName>
    </recommendedName>
</protein>
<dbReference type="EMBL" id="NWSH01002113">
    <property type="protein sequence ID" value="PCG69138.1"/>
    <property type="molecule type" value="Genomic_DNA"/>
</dbReference>
<reference evidence="7" key="1">
    <citation type="submission" date="2017-09" db="EMBL/GenBank/DDBJ databases">
        <title>Contemporary evolution of a Lepidopteran species, Heliothis virescens, in response to modern agricultural practices.</title>
        <authorList>
            <person name="Fritz M.L."/>
            <person name="Deyonke A.M."/>
            <person name="Papanicolaou A."/>
            <person name="Micinski S."/>
            <person name="Westbrook J."/>
            <person name="Gould F."/>
        </authorList>
    </citation>
    <scope>NUCLEOTIDE SEQUENCE [LARGE SCALE GENOMIC DNA]</scope>
    <source>
        <strain evidence="7">HvINT-</strain>
        <tissue evidence="7">Whole body</tissue>
    </source>
</reference>
<dbReference type="STRING" id="7102.A0A2A4JBR5"/>
<dbReference type="AlphaFoldDB" id="A0A2A4JBR5"/>
<feature type="region of interest" description="Disordered" evidence="5">
    <location>
        <begin position="92"/>
        <end position="112"/>
    </location>
</feature>
<evidence type="ECO:0000256" key="2">
    <source>
        <dbReference type="ARBA" id="ARBA00022833"/>
    </source>
</evidence>
<comment type="caution">
    <text evidence="7">The sequence shown here is derived from an EMBL/GenBank/DDBJ whole genome shotgun (WGS) entry which is preliminary data.</text>
</comment>
<dbReference type="SMART" id="SM00132">
    <property type="entry name" value="LIM"/>
    <property type="match status" value="1"/>
</dbReference>
<evidence type="ECO:0000256" key="3">
    <source>
        <dbReference type="ARBA" id="ARBA00023038"/>
    </source>
</evidence>
<keyword evidence="2 4" id="KW-0862">Zinc</keyword>
<dbReference type="PROSITE" id="PS50023">
    <property type="entry name" value="LIM_DOMAIN_2"/>
    <property type="match status" value="1"/>
</dbReference>
<accession>A0A2A4JBR5</accession>
<sequence>MDKTQEPPKKCYCARCFLPVDADDRVDIEGQSFHRICSMCCVCRTIPPSLKMFYGHVFCNECFKMHVLSRFKGDNPRMHSNSWWMQWAPGTKPQEANCQNESKETRAEEKPTQEEPHKKCICARCLQSVDESEKVNISGQSFHPQCAKCYFCHAIPTDNIKIYYGQVFCEECFNKHVLNRSKDNPSEFFKNCFEQWQNNTQFAENMREFLAGNKESAPFIFMMQGQQPPFCRCGSGPQEWFQNNEPKKCLVHASTVHPLTEDECEHSMQSRCVRLEYEKFSAATPAVSIGEDSFGTWDLSFENRTEVSDMPESCNAIDESANVENCNVSAAEKIEKLTKYLHERGLSGPEKLMKKWQNFNENDKVSNGSDYEEPSYCRWVDLQEPKRRAPLDCPKCLWQCGPIYVNSDYLQKEVCCGEIYE</sequence>
<feature type="domain" description="LIM zinc-binding" evidence="6">
    <location>
        <begin position="120"/>
        <end position="179"/>
    </location>
</feature>
<dbReference type="GO" id="GO:0046872">
    <property type="term" value="F:metal ion binding"/>
    <property type="evidence" value="ECO:0007669"/>
    <property type="project" value="UniProtKB-KW"/>
</dbReference>
<evidence type="ECO:0000313" key="7">
    <source>
        <dbReference type="EMBL" id="PCG69138.1"/>
    </source>
</evidence>
<dbReference type="InterPro" id="IPR001781">
    <property type="entry name" value="Znf_LIM"/>
</dbReference>
<organism evidence="7">
    <name type="scientific">Heliothis virescens</name>
    <name type="common">Tobacco budworm moth</name>
    <dbReference type="NCBI Taxonomy" id="7102"/>
    <lineage>
        <taxon>Eukaryota</taxon>
        <taxon>Metazoa</taxon>
        <taxon>Ecdysozoa</taxon>
        <taxon>Arthropoda</taxon>
        <taxon>Hexapoda</taxon>
        <taxon>Insecta</taxon>
        <taxon>Pterygota</taxon>
        <taxon>Neoptera</taxon>
        <taxon>Endopterygota</taxon>
        <taxon>Lepidoptera</taxon>
        <taxon>Glossata</taxon>
        <taxon>Ditrysia</taxon>
        <taxon>Noctuoidea</taxon>
        <taxon>Noctuidae</taxon>
        <taxon>Heliothinae</taxon>
        <taxon>Heliothis</taxon>
    </lineage>
</organism>
<evidence type="ECO:0000256" key="5">
    <source>
        <dbReference type="SAM" id="MobiDB-lite"/>
    </source>
</evidence>
<dbReference type="Gene3D" id="2.10.110.10">
    <property type="entry name" value="Cysteine Rich Protein"/>
    <property type="match status" value="2"/>
</dbReference>
<evidence type="ECO:0000256" key="1">
    <source>
        <dbReference type="ARBA" id="ARBA00022723"/>
    </source>
</evidence>
<keyword evidence="3 4" id="KW-0440">LIM domain</keyword>
<gene>
    <name evidence="7" type="ORF">B5V51_4469</name>
</gene>
<evidence type="ECO:0000256" key="4">
    <source>
        <dbReference type="PROSITE-ProRule" id="PRU00125"/>
    </source>
</evidence>
<feature type="compositionally biased region" description="Basic and acidic residues" evidence="5">
    <location>
        <begin position="101"/>
        <end position="112"/>
    </location>
</feature>
<name>A0A2A4JBR5_HELVI</name>
<keyword evidence="1 4" id="KW-0479">Metal-binding</keyword>
<evidence type="ECO:0000259" key="6">
    <source>
        <dbReference type="PROSITE" id="PS50023"/>
    </source>
</evidence>